<feature type="transmembrane region" description="Helical" evidence="5">
    <location>
        <begin position="267"/>
        <end position="291"/>
    </location>
</feature>
<evidence type="ECO:0000313" key="6">
    <source>
        <dbReference type="EMBL" id="SHO74214.1"/>
    </source>
</evidence>
<dbReference type="RefSeq" id="WP_084530309.1">
    <property type="nucleotide sequence ID" value="NZ_CBCSEA010000010.1"/>
</dbReference>
<keyword evidence="3 5" id="KW-1133">Transmembrane helix</keyword>
<feature type="transmembrane region" description="Helical" evidence="5">
    <location>
        <begin position="329"/>
        <end position="362"/>
    </location>
</feature>
<feature type="transmembrane region" description="Helical" evidence="5">
    <location>
        <begin position="153"/>
        <end position="178"/>
    </location>
</feature>
<feature type="transmembrane region" description="Helical" evidence="5">
    <location>
        <begin position="60"/>
        <end position="79"/>
    </location>
</feature>
<dbReference type="EMBL" id="FRYK01000006">
    <property type="protein sequence ID" value="SHO74214.1"/>
    <property type="molecule type" value="Genomic_DNA"/>
</dbReference>
<reference evidence="7" key="1">
    <citation type="submission" date="2016-12" db="EMBL/GenBank/DDBJ databases">
        <authorList>
            <person name="Varghese N."/>
            <person name="Submissions S."/>
        </authorList>
    </citation>
    <scope>NUCLEOTIDE SEQUENCE [LARGE SCALE GENOMIC DNA]</scope>
    <source>
        <strain evidence="7">DSM 18830</strain>
    </source>
</reference>
<evidence type="ECO:0000256" key="1">
    <source>
        <dbReference type="ARBA" id="ARBA00004141"/>
    </source>
</evidence>
<dbReference type="InterPro" id="IPR014743">
    <property type="entry name" value="Cl-channel_core"/>
</dbReference>
<dbReference type="Pfam" id="PF00654">
    <property type="entry name" value="Voltage_CLC"/>
    <property type="match status" value="1"/>
</dbReference>
<accession>A0A1M7ZZB5</accession>
<evidence type="ECO:0000256" key="3">
    <source>
        <dbReference type="ARBA" id="ARBA00022989"/>
    </source>
</evidence>
<dbReference type="Proteomes" id="UP000184611">
    <property type="component" value="Unassembled WGS sequence"/>
</dbReference>
<keyword evidence="7" id="KW-1185">Reference proteome</keyword>
<dbReference type="PRINTS" id="PR00762">
    <property type="entry name" value="CLCHANNEL"/>
</dbReference>
<dbReference type="PANTHER" id="PTHR43427:SF12">
    <property type="entry name" value="CHLORIDE TRANSPORTER"/>
    <property type="match status" value="1"/>
</dbReference>
<dbReference type="Gene3D" id="1.10.3080.10">
    <property type="entry name" value="Clc chloride channel"/>
    <property type="match status" value="1"/>
</dbReference>
<dbReference type="GO" id="GO:0016020">
    <property type="term" value="C:membrane"/>
    <property type="evidence" value="ECO:0007669"/>
    <property type="project" value="UniProtKB-SubCell"/>
</dbReference>
<evidence type="ECO:0000256" key="5">
    <source>
        <dbReference type="SAM" id="Phobius"/>
    </source>
</evidence>
<dbReference type="PANTHER" id="PTHR43427">
    <property type="entry name" value="CHLORIDE CHANNEL PROTEIN CLC-E"/>
    <property type="match status" value="1"/>
</dbReference>
<dbReference type="GO" id="GO:0015108">
    <property type="term" value="F:chloride transmembrane transporter activity"/>
    <property type="evidence" value="ECO:0007669"/>
    <property type="project" value="InterPro"/>
</dbReference>
<comment type="subcellular location">
    <subcellularLocation>
        <location evidence="1">Membrane</location>
        <topology evidence="1">Multi-pass membrane protein</topology>
    </subcellularLocation>
</comment>
<organism evidence="6 7">
    <name type="scientific">Flavobacterium cucumis</name>
    <dbReference type="NCBI Taxonomy" id="416016"/>
    <lineage>
        <taxon>Bacteria</taxon>
        <taxon>Pseudomonadati</taxon>
        <taxon>Bacteroidota</taxon>
        <taxon>Flavobacteriia</taxon>
        <taxon>Flavobacteriales</taxon>
        <taxon>Flavobacteriaceae</taxon>
        <taxon>Flavobacterium</taxon>
    </lineage>
</organism>
<feature type="transmembrane region" description="Helical" evidence="5">
    <location>
        <begin position="374"/>
        <end position="397"/>
    </location>
</feature>
<dbReference type="STRING" id="416016.SAMN05443547_2599"/>
<dbReference type="AlphaFoldDB" id="A0A1M7ZZB5"/>
<evidence type="ECO:0000313" key="7">
    <source>
        <dbReference type="Proteomes" id="UP000184611"/>
    </source>
</evidence>
<feature type="transmembrane region" description="Helical" evidence="5">
    <location>
        <begin position="190"/>
        <end position="208"/>
    </location>
</feature>
<dbReference type="OrthoDB" id="9767361at2"/>
<dbReference type="InterPro" id="IPR001807">
    <property type="entry name" value="ClC"/>
</dbReference>
<proteinExistence type="predicted"/>
<name>A0A1M7ZZB5_9FLAO</name>
<dbReference type="InterPro" id="IPR050368">
    <property type="entry name" value="ClC-type_chloride_channel"/>
</dbReference>
<protein>
    <submittedName>
        <fullName evidence="6">H+/Cl-antiporter ClcA</fullName>
    </submittedName>
</protein>
<sequence>MFFKDLSKSNPNFSSKISIYAFLLKWTFISTLIAVLVGSASAGFLVSLDWVTNYREKHPFIIAFLPLAGLFIGLLYHYYGKEVEAGNNLIIENIHKPFVRIPLKMAPFVYVGTIITHLFGGSAGREGTALQMAASIMDQFSKGFKFNQTERKILLIAAVSAGFGSVFGTPLAGALFGLEFFLIGKINYKAIFPAFVAAILADLVTRAWHVPHSHYLISDFPELSFLSILYAILGGIAFGLCAMAFSKAIRFMTLQFKSRIKFPPFRPLVGGIIVALAVFCIGTTKFIGLGIPTIVQSFEAQLPIYDFALKMAFTILTLAAGFKGGEVTPLFFIGATLGSALSFFIPLPTALLAGMGFVAVFAGATNTPIACMLMGIELFGIESGIYVAIACMVSYLVSGHNSIYGKQIVGEPKHENNKHHRGISISEIK</sequence>
<keyword evidence="2 5" id="KW-0812">Transmembrane</keyword>
<feature type="transmembrane region" description="Helical" evidence="5">
    <location>
        <begin position="228"/>
        <end position="246"/>
    </location>
</feature>
<keyword evidence="4 5" id="KW-0472">Membrane</keyword>
<evidence type="ECO:0000256" key="2">
    <source>
        <dbReference type="ARBA" id="ARBA00022692"/>
    </source>
</evidence>
<dbReference type="CDD" id="cd03682">
    <property type="entry name" value="ClC_sycA_like"/>
    <property type="match status" value="1"/>
</dbReference>
<gene>
    <name evidence="6" type="ORF">SAMN05443547_2599</name>
</gene>
<dbReference type="SUPFAM" id="SSF81340">
    <property type="entry name" value="Clc chloride channel"/>
    <property type="match status" value="1"/>
</dbReference>
<evidence type="ECO:0000256" key="4">
    <source>
        <dbReference type="ARBA" id="ARBA00023136"/>
    </source>
</evidence>
<feature type="transmembrane region" description="Helical" evidence="5">
    <location>
        <begin position="20"/>
        <end position="48"/>
    </location>
</feature>